<proteinExistence type="predicted"/>
<evidence type="ECO:0000256" key="1">
    <source>
        <dbReference type="SAM" id="Phobius"/>
    </source>
</evidence>
<evidence type="ECO:0000313" key="3">
    <source>
        <dbReference type="EMBL" id="CAC9976303.1"/>
    </source>
</evidence>
<dbReference type="Gene3D" id="3.30.1150.10">
    <property type="match status" value="1"/>
</dbReference>
<evidence type="ECO:0000259" key="2">
    <source>
        <dbReference type="Pfam" id="PF03544"/>
    </source>
</evidence>
<evidence type="ECO:0000313" key="4">
    <source>
        <dbReference type="Proteomes" id="UP000533639"/>
    </source>
</evidence>
<reference evidence="3 4" key="1">
    <citation type="submission" date="2020-06" db="EMBL/GenBank/DDBJ databases">
        <authorList>
            <person name="Criscuolo A."/>
        </authorList>
    </citation>
    <scope>NUCLEOTIDE SEQUENCE [LARGE SCALE GENOMIC DNA]</scope>
    <source>
        <strain evidence="3">PXU-55</strain>
    </source>
</reference>
<protein>
    <submittedName>
        <fullName evidence="3">Energy transducer TonB</fullName>
    </submittedName>
</protein>
<dbReference type="InterPro" id="IPR037682">
    <property type="entry name" value="TonB_C"/>
</dbReference>
<gene>
    <name evidence="3" type="ORF">FLAPXU55_04027</name>
</gene>
<dbReference type="SUPFAM" id="SSF74653">
    <property type="entry name" value="TolA/TonB C-terminal domain"/>
    <property type="match status" value="1"/>
</dbReference>
<keyword evidence="1" id="KW-0812">Transmembrane</keyword>
<keyword evidence="4" id="KW-1185">Reference proteome</keyword>
<name>A0A9N8J6L4_9FLAO</name>
<dbReference type="RefSeq" id="WP_180860700.1">
    <property type="nucleotide sequence ID" value="NZ_CAIJDE010000062.1"/>
</dbReference>
<dbReference type="GO" id="GO:0055085">
    <property type="term" value="P:transmembrane transport"/>
    <property type="evidence" value="ECO:0007669"/>
    <property type="project" value="InterPro"/>
</dbReference>
<feature type="transmembrane region" description="Helical" evidence="1">
    <location>
        <begin position="37"/>
        <end position="57"/>
    </location>
</feature>
<accession>A0A9N8J6L4</accession>
<dbReference type="AlphaFoldDB" id="A0A9N8J6L4"/>
<dbReference type="Pfam" id="PF03544">
    <property type="entry name" value="TonB_C"/>
    <property type="match status" value="1"/>
</dbReference>
<keyword evidence="1" id="KW-0472">Membrane</keyword>
<organism evidence="3 4">
    <name type="scientific">Flavobacterium panici</name>
    <dbReference type="NCBI Taxonomy" id="2654843"/>
    <lineage>
        <taxon>Bacteria</taxon>
        <taxon>Pseudomonadati</taxon>
        <taxon>Bacteroidota</taxon>
        <taxon>Flavobacteriia</taxon>
        <taxon>Flavobacteriales</taxon>
        <taxon>Flavobacteriaceae</taxon>
        <taxon>Flavobacterium</taxon>
    </lineage>
</organism>
<comment type="caution">
    <text evidence="3">The sequence shown here is derived from an EMBL/GenBank/DDBJ whole genome shotgun (WGS) entry which is preliminary data.</text>
</comment>
<keyword evidence="1" id="KW-1133">Transmembrane helix</keyword>
<dbReference type="EMBL" id="CAIJDE010000062">
    <property type="protein sequence ID" value="CAC9976303.1"/>
    <property type="molecule type" value="Genomic_DNA"/>
</dbReference>
<dbReference type="Proteomes" id="UP000533639">
    <property type="component" value="Unassembled WGS sequence"/>
</dbReference>
<feature type="domain" description="TonB C-terminal" evidence="2">
    <location>
        <begin position="210"/>
        <end position="269"/>
    </location>
</feature>
<sequence>MTKLSIYENKWIDLVFENKNKEYGAYQLRQENSKTTVTALFMALLLLTAIGSVSMLLNKFRTIDPIEEPIPITPLVLTDVDPIVVPKIKDPVAPPMKSTPPAATAPVTSSQLTNPVIVPTDQATQTIAANVDNTPHVDNAVGTDGPGTNVLPGNTGGEPVIANTGDTGTTIVNVSVLDKLPEFPGGIKKFYNYVGNNFTKPELDAEKTLRVYVSFVIEKDGTMTDIIVKNDPGFGMGKEAVRVLKSLKTKWAPGILAGKPVRTAYNLPITIQTGQTE</sequence>